<dbReference type="InterPro" id="IPR027417">
    <property type="entry name" value="P-loop_NTPase"/>
</dbReference>
<dbReference type="PROSITE" id="PS00211">
    <property type="entry name" value="ABC_TRANSPORTER_1"/>
    <property type="match status" value="1"/>
</dbReference>
<keyword evidence="3" id="KW-0547">Nucleotide-binding</keyword>
<dbReference type="Proteomes" id="UP000256485">
    <property type="component" value="Unassembled WGS sequence"/>
</dbReference>
<dbReference type="Gene3D" id="3.40.50.300">
    <property type="entry name" value="P-loop containing nucleotide triphosphate hydrolases"/>
    <property type="match status" value="1"/>
</dbReference>
<dbReference type="CDD" id="cd03257">
    <property type="entry name" value="ABC_NikE_OppD_transporters"/>
    <property type="match status" value="1"/>
</dbReference>
<name>A0A3D9VDB4_THECX</name>
<dbReference type="AlphaFoldDB" id="A0A3D9VDB4"/>
<evidence type="ECO:0000256" key="2">
    <source>
        <dbReference type="ARBA" id="ARBA00022448"/>
    </source>
</evidence>
<dbReference type="InterPro" id="IPR003593">
    <property type="entry name" value="AAA+_ATPase"/>
</dbReference>
<evidence type="ECO:0000256" key="3">
    <source>
        <dbReference type="ARBA" id="ARBA00022741"/>
    </source>
</evidence>
<comment type="caution">
    <text evidence="6">The sequence shown here is derived from an EMBL/GenBank/DDBJ whole genome shotgun (WGS) entry which is preliminary data.</text>
</comment>
<organism evidence="6 7">
    <name type="scientific">Thermasporomyces composti</name>
    <dbReference type="NCBI Taxonomy" id="696763"/>
    <lineage>
        <taxon>Bacteria</taxon>
        <taxon>Bacillati</taxon>
        <taxon>Actinomycetota</taxon>
        <taxon>Actinomycetes</taxon>
        <taxon>Propionibacteriales</taxon>
        <taxon>Nocardioidaceae</taxon>
        <taxon>Thermasporomyces</taxon>
    </lineage>
</organism>
<evidence type="ECO:0000256" key="4">
    <source>
        <dbReference type="ARBA" id="ARBA00022840"/>
    </source>
</evidence>
<evidence type="ECO:0000313" key="7">
    <source>
        <dbReference type="Proteomes" id="UP000256485"/>
    </source>
</evidence>
<dbReference type="GO" id="GO:0015833">
    <property type="term" value="P:peptide transport"/>
    <property type="evidence" value="ECO:0007669"/>
    <property type="project" value="InterPro"/>
</dbReference>
<dbReference type="EMBL" id="QTUC01000001">
    <property type="protein sequence ID" value="REF38150.1"/>
    <property type="molecule type" value="Genomic_DNA"/>
</dbReference>
<keyword evidence="7" id="KW-1185">Reference proteome</keyword>
<dbReference type="PANTHER" id="PTHR43776:SF7">
    <property type="entry name" value="D,D-DIPEPTIDE TRANSPORT ATP-BINDING PROTEIN DDPF-RELATED"/>
    <property type="match status" value="1"/>
</dbReference>
<keyword evidence="2" id="KW-0813">Transport</keyword>
<dbReference type="OrthoDB" id="5357528at2"/>
<dbReference type="GO" id="GO:0016887">
    <property type="term" value="F:ATP hydrolysis activity"/>
    <property type="evidence" value="ECO:0007669"/>
    <property type="project" value="InterPro"/>
</dbReference>
<proteinExistence type="inferred from homology"/>
<dbReference type="RefSeq" id="WP_115851492.1">
    <property type="nucleotide sequence ID" value="NZ_QTUC01000001.1"/>
</dbReference>
<comment type="similarity">
    <text evidence="1">Belongs to the ABC transporter superfamily.</text>
</comment>
<accession>A0A3D9VDB4</accession>
<dbReference type="GO" id="GO:0055085">
    <property type="term" value="P:transmembrane transport"/>
    <property type="evidence" value="ECO:0007669"/>
    <property type="project" value="UniProtKB-ARBA"/>
</dbReference>
<evidence type="ECO:0000259" key="5">
    <source>
        <dbReference type="PROSITE" id="PS50893"/>
    </source>
</evidence>
<evidence type="ECO:0000313" key="6">
    <source>
        <dbReference type="EMBL" id="REF38150.1"/>
    </source>
</evidence>
<dbReference type="InterPro" id="IPR013563">
    <property type="entry name" value="Oligopep_ABC_C"/>
</dbReference>
<reference evidence="6 7" key="1">
    <citation type="submission" date="2018-08" db="EMBL/GenBank/DDBJ databases">
        <title>Sequencing the genomes of 1000 actinobacteria strains.</title>
        <authorList>
            <person name="Klenk H.-P."/>
        </authorList>
    </citation>
    <scope>NUCLEOTIDE SEQUENCE [LARGE SCALE GENOMIC DNA]</scope>
    <source>
        <strain evidence="6 7">DSM 22891</strain>
    </source>
</reference>
<feature type="domain" description="ABC transporter" evidence="5">
    <location>
        <begin position="11"/>
        <end position="262"/>
    </location>
</feature>
<dbReference type="InterPro" id="IPR017871">
    <property type="entry name" value="ABC_transporter-like_CS"/>
</dbReference>
<dbReference type="PANTHER" id="PTHR43776">
    <property type="entry name" value="TRANSPORT ATP-BINDING PROTEIN"/>
    <property type="match status" value="1"/>
</dbReference>
<dbReference type="SMART" id="SM00382">
    <property type="entry name" value="AAA"/>
    <property type="match status" value="1"/>
</dbReference>
<evidence type="ECO:0000256" key="1">
    <source>
        <dbReference type="ARBA" id="ARBA00005417"/>
    </source>
</evidence>
<gene>
    <name evidence="6" type="ORF">DFJ64_3621</name>
</gene>
<dbReference type="InterPro" id="IPR050319">
    <property type="entry name" value="ABC_transp_ATP-bind"/>
</dbReference>
<dbReference type="Pfam" id="PF08352">
    <property type="entry name" value="oligo_HPY"/>
    <property type="match status" value="1"/>
</dbReference>
<dbReference type="GO" id="GO:0005524">
    <property type="term" value="F:ATP binding"/>
    <property type="evidence" value="ECO:0007669"/>
    <property type="project" value="UniProtKB-KW"/>
</dbReference>
<dbReference type="PROSITE" id="PS50893">
    <property type="entry name" value="ABC_TRANSPORTER_2"/>
    <property type="match status" value="1"/>
</dbReference>
<dbReference type="SUPFAM" id="SSF52540">
    <property type="entry name" value="P-loop containing nucleoside triphosphate hydrolases"/>
    <property type="match status" value="1"/>
</dbReference>
<dbReference type="Pfam" id="PF00005">
    <property type="entry name" value="ABC_tran"/>
    <property type="match status" value="1"/>
</dbReference>
<dbReference type="InterPro" id="IPR003439">
    <property type="entry name" value="ABC_transporter-like_ATP-bd"/>
</dbReference>
<protein>
    <submittedName>
        <fullName evidence="6">Peptide/nickel transport system ATP-binding protein</fullName>
    </submittedName>
</protein>
<sequence>MADEPSTGSALELDHITQVFHTRRGEVRAVDDVSLRLGRGEVLCLVGQSGSGKSTTAKIASGLLHPTAGDVRFDGYSILSRGRESKKRFKEFRRAVQYVHQDPYASLNPTQDVFSILSAPLRRHRLVSSRSEAKERVAELLSQVGLTPPETFLPKFPHQMSGGQRQRIAVARALTVQPRLIIADEATSMLDVSIRIGLLSMLTELRKNLGVGFLYITHDLAMAKYFGREGNIAVMHHGRIVEYGPTLEVIANPQDDYTKALLEAVPEPDPDLARRKREARLAARAAQQSGVPAA</sequence>
<keyword evidence="4 6" id="KW-0067">ATP-binding</keyword>